<feature type="region of interest" description="Disordered" evidence="1">
    <location>
        <begin position="179"/>
        <end position="200"/>
    </location>
</feature>
<keyword evidence="3" id="KW-1185">Reference proteome</keyword>
<evidence type="ECO:0000256" key="1">
    <source>
        <dbReference type="SAM" id="MobiDB-lite"/>
    </source>
</evidence>
<dbReference type="OrthoDB" id="10261753at2759"/>
<dbReference type="InterPro" id="IPR007304">
    <property type="entry name" value="TAP46-like"/>
</dbReference>
<dbReference type="Proteomes" id="UP000193642">
    <property type="component" value="Unassembled WGS sequence"/>
</dbReference>
<feature type="compositionally biased region" description="Basic and acidic residues" evidence="1">
    <location>
        <begin position="191"/>
        <end position="200"/>
    </location>
</feature>
<dbReference type="GO" id="GO:0035303">
    <property type="term" value="P:regulation of dephosphorylation"/>
    <property type="evidence" value="ECO:0007669"/>
    <property type="project" value="TreeGrafter"/>
</dbReference>
<dbReference type="STRING" id="329046.A0A1Y2B2H0"/>
<reference evidence="2 3" key="1">
    <citation type="submission" date="2016-07" db="EMBL/GenBank/DDBJ databases">
        <title>Pervasive Adenine N6-methylation of Active Genes in Fungi.</title>
        <authorList>
            <consortium name="DOE Joint Genome Institute"/>
            <person name="Mondo S.J."/>
            <person name="Dannebaum R.O."/>
            <person name="Kuo R.C."/>
            <person name="Labutti K."/>
            <person name="Haridas S."/>
            <person name="Kuo A."/>
            <person name="Salamov A."/>
            <person name="Ahrendt S.R."/>
            <person name="Lipzen A."/>
            <person name="Sullivan W."/>
            <person name="Andreopoulos W.B."/>
            <person name="Clum A."/>
            <person name="Lindquist E."/>
            <person name="Daum C."/>
            <person name="Ramamoorthy G.K."/>
            <person name="Gryganskyi A."/>
            <person name="Culley D."/>
            <person name="Magnuson J.K."/>
            <person name="James T.Y."/>
            <person name="O'Malley M.A."/>
            <person name="Stajich J.E."/>
            <person name="Spatafora J.W."/>
            <person name="Visel A."/>
            <person name="Grigoriev I.V."/>
        </authorList>
    </citation>
    <scope>NUCLEOTIDE SEQUENCE [LARGE SCALE GENOMIC DNA]</scope>
    <source>
        <strain evidence="2 3">JEL800</strain>
    </source>
</reference>
<evidence type="ECO:0000313" key="3">
    <source>
        <dbReference type="Proteomes" id="UP000193642"/>
    </source>
</evidence>
<feature type="non-terminal residue" evidence="2">
    <location>
        <position position="1"/>
    </location>
</feature>
<proteinExistence type="predicted"/>
<dbReference type="GO" id="GO:0051721">
    <property type="term" value="F:protein phosphatase 2A binding"/>
    <property type="evidence" value="ECO:0007669"/>
    <property type="project" value="TreeGrafter"/>
</dbReference>
<name>A0A1Y2B2H0_9FUNG</name>
<dbReference type="EMBL" id="MCGO01000091">
    <property type="protein sequence ID" value="ORY28934.1"/>
    <property type="molecule type" value="Genomic_DNA"/>
</dbReference>
<dbReference type="InterPro" id="IPR038511">
    <property type="entry name" value="TAP42/TAP46-like_sf"/>
</dbReference>
<dbReference type="PANTHER" id="PTHR10933:SF9">
    <property type="entry name" value="IMMUNOGLOBULIN-BINDING PROTEIN 1"/>
    <property type="match status" value="1"/>
</dbReference>
<protein>
    <submittedName>
        <fullName evidence="2">TAP42-like protein</fullName>
    </submittedName>
</protein>
<sequence>RITSTRFEEAQRLFNSLEESELPCGCDEYQTKVSTALSLLSSCQSMVRELGIFSENEPIDEINTLDLRFLLIDYYSSVLSLKQQPQHAPNLIRSVATKNQDRIAVLKSSLASFDSFLFALEMIDALADDDKLFVLDPNAAFAVPKDPALARAAKIERFKREKALKEKLKVLQAAVDEARKDTAKSSGNNNNKKEDEEPVELRDDDLYRSLMLTTIQLCVQKSLEEMKMAREELDMLEQIAKMEAMPDTLLTKDGKPRQPFLITNQSKRQEFQKGVFQPGYNLPTMTVDEFLANEFARGNVISGGGKMPEKVVKEDLGEEADDLETYKARAWDEYKDDNPKGWGNRMNKG</sequence>
<dbReference type="GO" id="GO:0005829">
    <property type="term" value="C:cytosol"/>
    <property type="evidence" value="ECO:0007669"/>
    <property type="project" value="TreeGrafter"/>
</dbReference>
<accession>A0A1Y2B2H0</accession>
<dbReference type="AlphaFoldDB" id="A0A1Y2B2H0"/>
<organism evidence="2 3">
    <name type="scientific">Rhizoclosmatium globosum</name>
    <dbReference type="NCBI Taxonomy" id="329046"/>
    <lineage>
        <taxon>Eukaryota</taxon>
        <taxon>Fungi</taxon>
        <taxon>Fungi incertae sedis</taxon>
        <taxon>Chytridiomycota</taxon>
        <taxon>Chytridiomycota incertae sedis</taxon>
        <taxon>Chytridiomycetes</taxon>
        <taxon>Chytridiales</taxon>
        <taxon>Chytriomycetaceae</taxon>
        <taxon>Rhizoclosmatium</taxon>
    </lineage>
</organism>
<dbReference type="Gene3D" id="1.25.40.540">
    <property type="entry name" value="TAP42-like family"/>
    <property type="match status" value="1"/>
</dbReference>
<comment type="caution">
    <text evidence="2">The sequence shown here is derived from an EMBL/GenBank/DDBJ whole genome shotgun (WGS) entry which is preliminary data.</text>
</comment>
<evidence type="ECO:0000313" key="2">
    <source>
        <dbReference type="EMBL" id="ORY28934.1"/>
    </source>
</evidence>
<dbReference type="Pfam" id="PF04177">
    <property type="entry name" value="TAP42"/>
    <property type="match status" value="1"/>
</dbReference>
<dbReference type="PANTHER" id="PTHR10933">
    <property type="entry name" value="IMMUNOGLOBULIN-BINDING PROTEIN 1"/>
    <property type="match status" value="1"/>
</dbReference>
<gene>
    <name evidence="2" type="ORF">BCR33DRAFT_724893</name>
</gene>
<dbReference type="GO" id="GO:0009966">
    <property type="term" value="P:regulation of signal transduction"/>
    <property type="evidence" value="ECO:0007669"/>
    <property type="project" value="InterPro"/>
</dbReference>